<keyword evidence="2" id="KW-1185">Reference proteome</keyword>
<name>A0ABN9EFV3_9NEOB</name>
<comment type="caution">
    <text evidence="1">The sequence shown here is derived from an EMBL/GenBank/DDBJ whole genome shotgun (WGS) entry which is preliminary data.</text>
</comment>
<protein>
    <submittedName>
        <fullName evidence="1">Uncharacterized protein</fullName>
    </submittedName>
</protein>
<dbReference type="EMBL" id="CATNWA010015476">
    <property type="protein sequence ID" value="CAI9583745.1"/>
    <property type="molecule type" value="Genomic_DNA"/>
</dbReference>
<accession>A0ABN9EFV3</accession>
<evidence type="ECO:0000313" key="2">
    <source>
        <dbReference type="Proteomes" id="UP001162483"/>
    </source>
</evidence>
<feature type="non-terminal residue" evidence="1">
    <location>
        <position position="36"/>
    </location>
</feature>
<proteinExistence type="predicted"/>
<sequence>MSLSVCPCVVPCNLVRHVFQKYTVWLPNRTTGECTG</sequence>
<gene>
    <name evidence="1" type="ORF">SPARVUS_LOCUS9867096</name>
</gene>
<organism evidence="1 2">
    <name type="scientific">Staurois parvus</name>
    <dbReference type="NCBI Taxonomy" id="386267"/>
    <lineage>
        <taxon>Eukaryota</taxon>
        <taxon>Metazoa</taxon>
        <taxon>Chordata</taxon>
        <taxon>Craniata</taxon>
        <taxon>Vertebrata</taxon>
        <taxon>Euteleostomi</taxon>
        <taxon>Amphibia</taxon>
        <taxon>Batrachia</taxon>
        <taxon>Anura</taxon>
        <taxon>Neobatrachia</taxon>
        <taxon>Ranoidea</taxon>
        <taxon>Ranidae</taxon>
        <taxon>Staurois</taxon>
    </lineage>
</organism>
<evidence type="ECO:0000313" key="1">
    <source>
        <dbReference type="EMBL" id="CAI9583745.1"/>
    </source>
</evidence>
<dbReference type="Proteomes" id="UP001162483">
    <property type="component" value="Unassembled WGS sequence"/>
</dbReference>
<reference evidence="1" key="1">
    <citation type="submission" date="2023-05" db="EMBL/GenBank/DDBJ databases">
        <authorList>
            <person name="Stuckert A."/>
        </authorList>
    </citation>
    <scope>NUCLEOTIDE SEQUENCE</scope>
</reference>